<dbReference type="STRING" id="479431.Namu_4770"/>
<dbReference type="InterPro" id="IPR029044">
    <property type="entry name" value="Nucleotide-diphossugar_trans"/>
</dbReference>
<dbReference type="GO" id="GO:0016779">
    <property type="term" value="F:nucleotidyltransferase activity"/>
    <property type="evidence" value="ECO:0007669"/>
    <property type="project" value="UniProtKB-ARBA"/>
</dbReference>
<dbReference type="KEGG" id="nml:Namu_4770"/>
<dbReference type="AlphaFoldDB" id="C8X8U8"/>
<gene>
    <name evidence="3" type="ordered locus">Namu_4770</name>
</gene>
<dbReference type="eggNOG" id="COG2068">
    <property type="taxonomic scope" value="Bacteria"/>
</dbReference>
<dbReference type="PANTHER" id="PTHR43777:SF1">
    <property type="entry name" value="MOLYBDENUM COFACTOR CYTIDYLYLTRANSFERASE"/>
    <property type="match status" value="1"/>
</dbReference>
<dbReference type="Pfam" id="PF12804">
    <property type="entry name" value="NTP_transf_3"/>
    <property type="match status" value="1"/>
</dbReference>
<evidence type="ECO:0000256" key="1">
    <source>
        <dbReference type="SAM" id="MobiDB-lite"/>
    </source>
</evidence>
<protein>
    <submittedName>
        <fullName evidence="3">Molybdenum cofactor biosynthesis protein</fullName>
    </submittedName>
</protein>
<dbReference type="Gene3D" id="3.90.550.10">
    <property type="entry name" value="Spore Coat Polysaccharide Biosynthesis Protein SpsA, Chain A"/>
    <property type="match status" value="1"/>
</dbReference>
<dbReference type="Proteomes" id="UP000002218">
    <property type="component" value="Chromosome"/>
</dbReference>
<dbReference type="InParanoid" id="C8X8U8"/>
<evidence type="ECO:0000313" key="4">
    <source>
        <dbReference type="Proteomes" id="UP000002218"/>
    </source>
</evidence>
<feature type="domain" description="MobA-like NTP transferase" evidence="2">
    <location>
        <begin position="2"/>
        <end position="154"/>
    </location>
</feature>
<reference evidence="3 4" key="2">
    <citation type="journal article" date="2010" name="Stand. Genomic Sci.">
        <title>Complete genome sequence of Nakamurella multipartita type strain (Y-104).</title>
        <authorList>
            <person name="Tice H."/>
            <person name="Mayilraj S."/>
            <person name="Sims D."/>
            <person name="Lapidus A."/>
            <person name="Nolan M."/>
            <person name="Lucas S."/>
            <person name="Glavina Del Rio T."/>
            <person name="Copeland A."/>
            <person name="Cheng J.F."/>
            <person name="Meincke L."/>
            <person name="Bruce D."/>
            <person name="Goodwin L."/>
            <person name="Pitluck S."/>
            <person name="Ivanova N."/>
            <person name="Mavromatis K."/>
            <person name="Ovchinnikova G."/>
            <person name="Pati A."/>
            <person name="Chen A."/>
            <person name="Palaniappan K."/>
            <person name="Land M."/>
            <person name="Hauser L."/>
            <person name="Chang Y.J."/>
            <person name="Jeffries C.D."/>
            <person name="Detter J.C."/>
            <person name="Brettin T."/>
            <person name="Rohde M."/>
            <person name="Goker M."/>
            <person name="Bristow J."/>
            <person name="Eisen J.A."/>
            <person name="Markowitz V."/>
            <person name="Hugenholtz P."/>
            <person name="Kyrpides N.C."/>
            <person name="Klenk H.P."/>
            <person name="Chen F."/>
        </authorList>
    </citation>
    <scope>NUCLEOTIDE SEQUENCE [LARGE SCALE GENOMIC DNA]</scope>
    <source>
        <strain evidence="4">ATCC 700099 / DSM 44233 / CIP 104796 / JCM 9543 / NBRC 105858 / Y-104</strain>
    </source>
</reference>
<dbReference type="SUPFAM" id="SSF53448">
    <property type="entry name" value="Nucleotide-diphospho-sugar transferases"/>
    <property type="match status" value="1"/>
</dbReference>
<evidence type="ECO:0000259" key="2">
    <source>
        <dbReference type="Pfam" id="PF12804"/>
    </source>
</evidence>
<organism evidence="3 4">
    <name type="scientific">Nakamurella multipartita (strain ATCC 700099 / DSM 44233 / CIP 104796 / JCM 9543 / NBRC 105858 / Y-104)</name>
    <name type="common">Microsphaera multipartita</name>
    <dbReference type="NCBI Taxonomy" id="479431"/>
    <lineage>
        <taxon>Bacteria</taxon>
        <taxon>Bacillati</taxon>
        <taxon>Actinomycetota</taxon>
        <taxon>Actinomycetes</taxon>
        <taxon>Nakamurellales</taxon>
        <taxon>Nakamurellaceae</taxon>
        <taxon>Nakamurella</taxon>
    </lineage>
</organism>
<dbReference type="CDD" id="cd04182">
    <property type="entry name" value="GT_2_like_f"/>
    <property type="match status" value="1"/>
</dbReference>
<reference evidence="4" key="1">
    <citation type="submission" date="2009-09" db="EMBL/GenBank/DDBJ databases">
        <title>The complete genome of Nakamurella multipartita DSM 44233.</title>
        <authorList>
            <consortium name="US DOE Joint Genome Institute (JGI-PGF)"/>
            <person name="Lucas S."/>
            <person name="Copeland A."/>
            <person name="Lapidus A."/>
            <person name="Glavina del Rio T."/>
            <person name="Dalin E."/>
            <person name="Tice H."/>
            <person name="Bruce D."/>
            <person name="Goodwin L."/>
            <person name="Pitluck S."/>
            <person name="Kyrpides N."/>
            <person name="Mavromatis K."/>
            <person name="Ivanova N."/>
            <person name="Ovchinnikova G."/>
            <person name="Sims D."/>
            <person name="Meincke L."/>
            <person name="Brettin T."/>
            <person name="Detter J.C."/>
            <person name="Han C."/>
            <person name="Larimer F."/>
            <person name="Land M."/>
            <person name="Hauser L."/>
            <person name="Markowitz V."/>
            <person name="Cheng J.-F."/>
            <person name="Hugenholtz P."/>
            <person name="Woyke T."/>
            <person name="Wu D."/>
            <person name="Klenk H.-P."/>
            <person name="Eisen J.A."/>
        </authorList>
    </citation>
    <scope>NUCLEOTIDE SEQUENCE [LARGE SCALE GENOMIC DNA]</scope>
    <source>
        <strain evidence="4">ATCC 700099 / DSM 44233 / CIP 104796 / JCM 9543 / NBRC 105858 / Y-104</strain>
    </source>
</reference>
<feature type="region of interest" description="Disordered" evidence="1">
    <location>
        <begin position="150"/>
        <end position="174"/>
    </location>
</feature>
<dbReference type="OrthoDB" id="4427994at2"/>
<dbReference type="PANTHER" id="PTHR43777">
    <property type="entry name" value="MOLYBDENUM COFACTOR CYTIDYLYLTRANSFERASE"/>
    <property type="match status" value="1"/>
</dbReference>
<keyword evidence="4" id="KW-1185">Reference proteome</keyword>
<evidence type="ECO:0000313" key="3">
    <source>
        <dbReference type="EMBL" id="ACV81046.1"/>
    </source>
</evidence>
<dbReference type="HOGENOM" id="CLU_061980_2_2_11"/>
<name>C8X8U8_NAKMY</name>
<proteinExistence type="predicted"/>
<accession>C8X8U8</accession>
<dbReference type="InterPro" id="IPR025877">
    <property type="entry name" value="MobA-like_NTP_Trfase"/>
</dbReference>
<sequence length="174" mass="18260">MPKALVDTGEGPWVARTVDALAGCDPLLVVVGARADEVIARLPPGVIAVRNEHFAQGMGSSLRAGLQALADGDLDPRDECDAVLVMLVDLPDVGAPVIGRIRDRAGTGPAARSVLLRAVYHGRPGHPVLIGRDHWAGVLATASADEGARRYFQDRPPGPVECGDLASGRDVDHR</sequence>
<dbReference type="EMBL" id="CP001737">
    <property type="protein sequence ID" value="ACV81046.1"/>
    <property type="molecule type" value="Genomic_DNA"/>
</dbReference>